<dbReference type="PANTHER" id="PTHR36440:SF1">
    <property type="entry name" value="PUTATIVE (AFU_ORTHOLOGUE AFUA_8G07350)-RELATED"/>
    <property type="match status" value="1"/>
</dbReference>
<evidence type="ECO:0000313" key="4">
    <source>
        <dbReference type="Proteomes" id="UP000470246"/>
    </source>
</evidence>
<feature type="region of interest" description="Disordered" evidence="1">
    <location>
        <begin position="32"/>
        <end position="61"/>
    </location>
</feature>
<dbReference type="AlphaFoldDB" id="A0A7K3W0H0"/>
<dbReference type="InterPro" id="IPR011051">
    <property type="entry name" value="RmlC_Cupin_sf"/>
</dbReference>
<name>A0A7K3W0H0_9ACTN</name>
<dbReference type="PANTHER" id="PTHR36440">
    <property type="entry name" value="PUTATIVE (AFU_ORTHOLOGUE AFUA_8G07350)-RELATED"/>
    <property type="match status" value="1"/>
</dbReference>
<accession>A0A7K3W0H0</accession>
<gene>
    <name evidence="3" type="ORF">GCU56_05910</name>
</gene>
<reference evidence="3 4" key="1">
    <citation type="submission" date="2020-02" db="EMBL/GenBank/DDBJ databases">
        <title>Geodermatophilus sabuli CPCC 205279 I12A-02694.</title>
        <authorList>
            <person name="Jiang Z."/>
        </authorList>
    </citation>
    <scope>NUCLEOTIDE SEQUENCE [LARGE SCALE GENOMIC DNA]</scope>
    <source>
        <strain evidence="3 4">I12A-02694</strain>
    </source>
</reference>
<dbReference type="Gene3D" id="2.60.120.10">
    <property type="entry name" value="Jelly Rolls"/>
    <property type="match status" value="1"/>
</dbReference>
<comment type="caution">
    <text evidence="3">The sequence shown here is derived from an EMBL/GenBank/DDBJ whole genome shotgun (WGS) entry which is preliminary data.</text>
</comment>
<dbReference type="InterPro" id="IPR014710">
    <property type="entry name" value="RmlC-like_jellyroll"/>
</dbReference>
<protein>
    <submittedName>
        <fullName evidence="3">Cupin domain-containing protein</fullName>
    </submittedName>
</protein>
<feature type="domain" description="Cupin type-2" evidence="2">
    <location>
        <begin position="163"/>
        <end position="223"/>
    </location>
</feature>
<evidence type="ECO:0000313" key="3">
    <source>
        <dbReference type="EMBL" id="NEK57407.1"/>
    </source>
</evidence>
<feature type="region of interest" description="Disordered" evidence="1">
    <location>
        <begin position="79"/>
        <end position="102"/>
    </location>
</feature>
<evidence type="ECO:0000256" key="1">
    <source>
        <dbReference type="SAM" id="MobiDB-lite"/>
    </source>
</evidence>
<dbReference type="Pfam" id="PF07883">
    <property type="entry name" value="Cupin_2"/>
    <property type="match status" value="1"/>
</dbReference>
<organism evidence="3 4">
    <name type="scientific">Geodermatophilus sabuli</name>
    <dbReference type="NCBI Taxonomy" id="1564158"/>
    <lineage>
        <taxon>Bacteria</taxon>
        <taxon>Bacillati</taxon>
        <taxon>Actinomycetota</taxon>
        <taxon>Actinomycetes</taxon>
        <taxon>Geodermatophilales</taxon>
        <taxon>Geodermatophilaceae</taxon>
        <taxon>Geodermatophilus</taxon>
    </lineage>
</organism>
<dbReference type="InterPro" id="IPR013096">
    <property type="entry name" value="Cupin_2"/>
</dbReference>
<dbReference type="Proteomes" id="UP000470246">
    <property type="component" value="Unassembled WGS sequence"/>
</dbReference>
<proteinExistence type="predicted"/>
<sequence length="263" mass="28771">MLASPDQISRSTATNSTCRVATTLLGVHRRGGAQIAGNHGSGDGSSSTIAAEPAHPCGGATQWRRGGCASWWSWRRRYPRGRPPARPSRPSASGRFGPGDAAVSLHRHYPPDLYRGSTGEVSAWTRRADQAPDTTSASGVTCEFLATGDQTQGRFGLYRWTFGREESGPDAHFHRAISEQFYVLSGEVRLFDGTTWLTATTGDFLYVPEGGIHGFRGGDHASMLLMFAPGGPREDYFETLARGEQMSPEERAEFMVRHDTYWL</sequence>
<dbReference type="SUPFAM" id="SSF51182">
    <property type="entry name" value="RmlC-like cupins"/>
    <property type="match status" value="1"/>
</dbReference>
<evidence type="ECO:0000259" key="2">
    <source>
        <dbReference type="Pfam" id="PF07883"/>
    </source>
</evidence>
<dbReference type="EMBL" id="JAAGWF010000007">
    <property type="protein sequence ID" value="NEK57407.1"/>
    <property type="molecule type" value="Genomic_DNA"/>
</dbReference>
<keyword evidence="4" id="KW-1185">Reference proteome</keyword>
<dbReference type="InterPro" id="IPR053146">
    <property type="entry name" value="QDO-like"/>
</dbReference>